<accession>A0A3A8Q2I7</accession>
<reference evidence="2" key="1">
    <citation type="submission" date="2018-09" db="EMBL/GenBank/DDBJ databases">
        <authorList>
            <person name="Livingstone P.G."/>
            <person name="Whitworth D.E."/>
        </authorList>
    </citation>
    <scope>NUCLEOTIDE SEQUENCE [LARGE SCALE GENOMIC DNA]</scope>
    <source>
        <strain evidence="2">AB050A</strain>
    </source>
</reference>
<proteinExistence type="predicted"/>
<gene>
    <name evidence="1" type="ORF">D7W81_25890</name>
</gene>
<sequence>MQLLPPRNSPFRSSPWTALCLAAALAGCGTPPTDEATDVRGQASEALVSTNGLSTNGLSTNGLSTNGLSTNGLSTNGLSTNGLSTNGFQTWFNQDPASADMVMRYVAQCSLAAGMTLTYQSPSTGKSYTWKGSLGLAPG</sequence>
<dbReference type="Proteomes" id="UP000267003">
    <property type="component" value="Unassembled WGS sequence"/>
</dbReference>
<dbReference type="EMBL" id="RAWK01000172">
    <property type="protein sequence ID" value="RKH60275.1"/>
    <property type="molecule type" value="Genomic_DNA"/>
</dbReference>
<name>A0A3A8Q2I7_9BACT</name>
<dbReference type="InterPro" id="IPR008164">
    <property type="entry name" value="XGLTT_rpt"/>
</dbReference>
<dbReference type="AlphaFoldDB" id="A0A3A8Q2I7"/>
<comment type="caution">
    <text evidence="1">The sequence shown here is derived from an EMBL/GenBank/DDBJ whole genome shotgun (WGS) entry which is preliminary data.</text>
</comment>
<organism evidence="1 2">
    <name type="scientific">Corallococcus aberystwythensis</name>
    <dbReference type="NCBI Taxonomy" id="2316722"/>
    <lineage>
        <taxon>Bacteria</taxon>
        <taxon>Pseudomonadati</taxon>
        <taxon>Myxococcota</taxon>
        <taxon>Myxococcia</taxon>
        <taxon>Myxococcales</taxon>
        <taxon>Cystobacterineae</taxon>
        <taxon>Myxococcaceae</taxon>
        <taxon>Corallococcus</taxon>
    </lineage>
</organism>
<dbReference type="PROSITE" id="PS51257">
    <property type="entry name" value="PROKAR_LIPOPROTEIN"/>
    <property type="match status" value="1"/>
</dbReference>
<protein>
    <submittedName>
        <fullName evidence="1">Uncharacterized protein</fullName>
    </submittedName>
</protein>
<dbReference type="Pfam" id="PF01744">
    <property type="entry name" value="GLTT"/>
    <property type="match status" value="1"/>
</dbReference>
<feature type="non-terminal residue" evidence="1">
    <location>
        <position position="139"/>
    </location>
</feature>
<keyword evidence="2" id="KW-1185">Reference proteome</keyword>
<evidence type="ECO:0000313" key="1">
    <source>
        <dbReference type="EMBL" id="RKH60275.1"/>
    </source>
</evidence>
<evidence type="ECO:0000313" key="2">
    <source>
        <dbReference type="Proteomes" id="UP000267003"/>
    </source>
</evidence>